<dbReference type="EMBL" id="SSTJ01000001">
    <property type="protein sequence ID" value="THG39019.1"/>
    <property type="molecule type" value="Genomic_DNA"/>
</dbReference>
<dbReference type="AlphaFoldDB" id="A0A4S4G5R5"/>
<evidence type="ECO:0000256" key="1">
    <source>
        <dbReference type="SAM" id="MobiDB-lite"/>
    </source>
</evidence>
<keyword evidence="2" id="KW-1133">Transmembrane helix</keyword>
<dbReference type="RefSeq" id="WP_136432758.1">
    <property type="nucleotide sequence ID" value="NZ_SSTJ01000001.1"/>
</dbReference>
<evidence type="ECO:0000256" key="2">
    <source>
        <dbReference type="SAM" id="Phobius"/>
    </source>
</evidence>
<keyword evidence="2" id="KW-0812">Transmembrane</keyword>
<sequence>MGTTDYNTLFEATNLNGEPALIEGSTLRAGSTLQPEHYDFVPGDLYPYYIASDSAFLSRGPVSLTASWMVRTHAAASPIVEAEKEKYAFFTYFSVCFLDRPEATKAGGLGICTYGQEWTTSMASPRTITYATRIIDGVNQTRFNEKELPEYTRPSLVYTYDAAADTFTVELDGEQTMRVANVRRDYLGGASECWLSLSGGIGWRNDLVETLDPSNPEKYPATQTRTVGLTFDSMALPKLDPEISGISLYRYNDATKKYDIPVEKHDVLGAGEVVQVRCTVRNKSAAASADGFDEQYSMHLKLAHTADNPTQGIAPFAEAGFPMEVVDKNGTVTSSVEEPGPETLSGKVGVPITLSGNDPVSVTYFARINQADGHAVKVSHELIEDTFQGSQFATAELIADQELKPAPPSMDPDDPDSGAGTAFHYTRLLIANENGWNRSPVAVTFYAGDFDELLVTASDGGALGTLADREAWRQTADTDGVTVSLQARSTAGALSKKGTEAIRIDTHAPALRWDASAGTLTADDNVPPSSGKAVAGVWKVYRVKADGRALDTDDVTKSPVVGASARSLSAGSVGGDRVAMSRAEGQAAWDFDLTDGVGATVQTVASPAPGFYVAEDAAGNVSSVVEVREADEPTTPGPDGPEGPGDQDPTGPGGQNPTNPPDSETPGPPTVIIKPDPGKPGDTSKPLPPTKVEEDPAGKLSHAVIEDDLTVGTAKAFPSAVDFTTLFSERYDVSSTLSDGALTYGPIRIFNADGQEVDAVDRTKPGDWVIEQRIVDSAGNSTTIRLSYHVREGVIDGWLGSGNASDGLGGTGGSSGGDGSAGAGAAAGEGRGRFASALRALPQTGGIFGSCPLHVLFALIMVLASAYGMMRLRQESLDCKERYREAVR</sequence>
<protein>
    <submittedName>
        <fullName evidence="3">Uncharacterized protein</fullName>
    </submittedName>
</protein>
<reference evidence="3 4" key="1">
    <citation type="submission" date="2019-04" db="EMBL/GenBank/DDBJ databases">
        <title>Microbes associate with the intestines of laboratory mice.</title>
        <authorList>
            <person name="Navarre W."/>
            <person name="Wong E."/>
            <person name="Huang K.C."/>
            <person name="Tropini C."/>
            <person name="Ng K."/>
            <person name="Yu B."/>
        </authorList>
    </citation>
    <scope>NUCLEOTIDE SEQUENCE [LARGE SCALE GENOMIC DNA]</scope>
    <source>
        <strain evidence="3 4">NM80_B27</strain>
    </source>
</reference>
<comment type="caution">
    <text evidence="3">The sequence shown here is derived from an EMBL/GenBank/DDBJ whole genome shotgun (WGS) entry which is preliminary data.</text>
</comment>
<organism evidence="3 4">
    <name type="scientific">Adlercreutzia caecimuris</name>
    <dbReference type="NCBI Taxonomy" id="671266"/>
    <lineage>
        <taxon>Bacteria</taxon>
        <taxon>Bacillati</taxon>
        <taxon>Actinomycetota</taxon>
        <taxon>Coriobacteriia</taxon>
        <taxon>Eggerthellales</taxon>
        <taxon>Eggerthellaceae</taxon>
        <taxon>Adlercreutzia</taxon>
    </lineage>
</organism>
<feature type="transmembrane region" description="Helical" evidence="2">
    <location>
        <begin position="847"/>
        <end position="867"/>
    </location>
</feature>
<accession>A0A4S4G5R5</accession>
<evidence type="ECO:0000313" key="3">
    <source>
        <dbReference type="EMBL" id="THG39019.1"/>
    </source>
</evidence>
<evidence type="ECO:0000313" key="4">
    <source>
        <dbReference type="Proteomes" id="UP000308978"/>
    </source>
</evidence>
<name>A0A4S4G5R5_9ACTN</name>
<gene>
    <name evidence="3" type="ORF">E5986_01660</name>
</gene>
<dbReference type="Proteomes" id="UP000308978">
    <property type="component" value="Unassembled WGS sequence"/>
</dbReference>
<proteinExistence type="predicted"/>
<keyword evidence="2" id="KW-0472">Membrane</keyword>
<feature type="region of interest" description="Disordered" evidence="1">
    <location>
        <begin position="628"/>
        <end position="699"/>
    </location>
</feature>